<gene>
    <name evidence="2" type="ORF">BpHYR1_036229</name>
</gene>
<comment type="caution">
    <text evidence="2">The sequence shown here is derived from an EMBL/GenBank/DDBJ whole genome shotgun (WGS) entry which is preliminary data.</text>
</comment>
<reference evidence="2 3" key="1">
    <citation type="journal article" date="2018" name="Sci. Rep.">
        <title>Genomic signatures of local adaptation to the degree of environmental predictability in rotifers.</title>
        <authorList>
            <person name="Franch-Gras L."/>
            <person name="Hahn C."/>
            <person name="Garcia-Roger E.M."/>
            <person name="Carmona M.J."/>
            <person name="Serra M."/>
            <person name="Gomez A."/>
        </authorList>
    </citation>
    <scope>NUCLEOTIDE SEQUENCE [LARGE SCALE GENOMIC DNA]</scope>
    <source>
        <strain evidence="2">HYR1</strain>
    </source>
</reference>
<keyword evidence="3" id="KW-1185">Reference proteome</keyword>
<protein>
    <submittedName>
        <fullName evidence="2">Uncharacterized protein</fullName>
    </submittedName>
</protein>
<dbReference type="EMBL" id="REGN01002086">
    <property type="protein sequence ID" value="RNA30466.1"/>
    <property type="molecule type" value="Genomic_DNA"/>
</dbReference>
<keyword evidence="1" id="KW-0472">Membrane</keyword>
<organism evidence="2 3">
    <name type="scientific">Brachionus plicatilis</name>
    <name type="common">Marine rotifer</name>
    <name type="synonym">Brachionus muelleri</name>
    <dbReference type="NCBI Taxonomy" id="10195"/>
    <lineage>
        <taxon>Eukaryota</taxon>
        <taxon>Metazoa</taxon>
        <taxon>Spiralia</taxon>
        <taxon>Gnathifera</taxon>
        <taxon>Rotifera</taxon>
        <taxon>Eurotatoria</taxon>
        <taxon>Monogononta</taxon>
        <taxon>Pseudotrocha</taxon>
        <taxon>Ploima</taxon>
        <taxon>Brachionidae</taxon>
        <taxon>Brachionus</taxon>
    </lineage>
</organism>
<evidence type="ECO:0000313" key="2">
    <source>
        <dbReference type="EMBL" id="RNA30466.1"/>
    </source>
</evidence>
<keyword evidence="1" id="KW-0812">Transmembrane</keyword>
<accession>A0A3M7S3S4</accession>
<name>A0A3M7S3S4_BRAPC</name>
<proteinExistence type="predicted"/>
<dbReference type="AlphaFoldDB" id="A0A3M7S3S4"/>
<evidence type="ECO:0000313" key="3">
    <source>
        <dbReference type="Proteomes" id="UP000276133"/>
    </source>
</evidence>
<feature type="transmembrane region" description="Helical" evidence="1">
    <location>
        <begin position="33"/>
        <end position="50"/>
    </location>
</feature>
<sequence>MGLSILVTDLVAIVTIKKSELFKSHKSSQNYDLFRLFFMTLVQILNLYWITKMLWRRASFILNI</sequence>
<keyword evidence="1" id="KW-1133">Transmembrane helix</keyword>
<evidence type="ECO:0000256" key="1">
    <source>
        <dbReference type="SAM" id="Phobius"/>
    </source>
</evidence>
<dbReference type="Proteomes" id="UP000276133">
    <property type="component" value="Unassembled WGS sequence"/>
</dbReference>